<evidence type="ECO:0000313" key="2">
    <source>
        <dbReference type="EMBL" id="THU38031.1"/>
    </source>
</evidence>
<sequence>MNTYLLLRDNKQTGPYTAEELAAKGLKPYDLVWHEGRSAAWRYPSEIEELKPFAPVVEEQPYDRFYKKPGLETSSVTEQAATQQKQVAVAGNTMSDVQESQPVSRQAEQANSKHIYVTMPVSKAQAATTTPVAKKEETKPVAQQSDKNVSSTNKNTEKKAVSSYIISEEDDEQNSGMLKGYQNRKKEDDEINNGFLSEYESRKAAFSKNKSGVSTAAVQKAEKPATSKAATWSSTSKKDRFDFKALLAGSGKYLQDNKNVTRGLVAAVLILGGVVIGLVINSGNRQPDTQVLESLVKEIRDQKNEKSGTTGPAGETVQQNNEPMAEERNINEVPNNNSNNNTIEPAPPAGTAPANSVQTNQAVMRQGIIKKDNNVVPPPNQNKSIALPASNTTTQPVEATPAVMETKEKPINQEVLEKARKNIYEQVRIEASAFKVGILGGISDLDITLLNSSLYTLDQVSVEIKYFGPEKKLVKTQTLIFNNVPPGKRRTLEAPRTSRGISIDYTITSINSKSLGMAQAGF</sequence>
<name>A0A4S8HSQ5_9BACT</name>
<feature type="region of interest" description="Disordered" evidence="1">
    <location>
        <begin position="302"/>
        <end position="356"/>
    </location>
</feature>
<organism evidence="2 3">
    <name type="scientific">Niastella caeni</name>
    <dbReference type="NCBI Taxonomy" id="2569763"/>
    <lineage>
        <taxon>Bacteria</taxon>
        <taxon>Pseudomonadati</taxon>
        <taxon>Bacteroidota</taxon>
        <taxon>Chitinophagia</taxon>
        <taxon>Chitinophagales</taxon>
        <taxon>Chitinophagaceae</taxon>
        <taxon>Niastella</taxon>
    </lineage>
</organism>
<evidence type="ECO:0000256" key="1">
    <source>
        <dbReference type="SAM" id="MobiDB-lite"/>
    </source>
</evidence>
<gene>
    <name evidence="2" type="ORF">FAM09_15205</name>
</gene>
<dbReference type="EMBL" id="STFF01000004">
    <property type="protein sequence ID" value="THU38031.1"/>
    <property type="molecule type" value="Genomic_DNA"/>
</dbReference>
<proteinExistence type="predicted"/>
<comment type="caution">
    <text evidence="2">The sequence shown here is derived from an EMBL/GenBank/DDBJ whole genome shotgun (WGS) entry which is preliminary data.</text>
</comment>
<reference evidence="2 3" key="1">
    <citation type="submission" date="2019-04" db="EMBL/GenBank/DDBJ databases">
        <title>Niastella caeni sp. nov., isolated from activated sludge.</title>
        <authorList>
            <person name="Sheng M."/>
        </authorList>
    </citation>
    <scope>NUCLEOTIDE SEQUENCE [LARGE SCALE GENOMIC DNA]</scope>
    <source>
        <strain evidence="2 3">HX-2-15</strain>
    </source>
</reference>
<feature type="region of interest" description="Disordered" evidence="1">
    <location>
        <begin position="127"/>
        <end position="185"/>
    </location>
</feature>
<evidence type="ECO:0000313" key="3">
    <source>
        <dbReference type="Proteomes" id="UP000306918"/>
    </source>
</evidence>
<keyword evidence="3" id="KW-1185">Reference proteome</keyword>
<protein>
    <submittedName>
        <fullName evidence="2">DUF4339 domain-containing protein</fullName>
    </submittedName>
</protein>
<feature type="compositionally biased region" description="Low complexity" evidence="1">
    <location>
        <begin position="331"/>
        <end position="341"/>
    </location>
</feature>
<dbReference type="RefSeq" id="WP_136577987.1">
    <property type="nucleotide sequence ID" value="NZ_STFF01000004.1"/>
</dbReference>
<feature type="region of interest" description="Disordered" evidence="1">
    <location>
        <begin position="214"/>
        <end position="234"/>
    </location>
</feature>
<feature type="compositionally biased region" description="Polar residues" evidence="1">
    <location>
        <begin position="141"/>
        <end position="154"/>
    </location>
</feature>
<accession>A0A4S8HSQ5</accession>
<dbReference type="Proteomes" id="UP000306918">
    <property type="component" value="Unassembled WGS sequence"/>
</dbReference>
<dbReference type="OrthoDB" id="679074at2"/>
<dbReference type="AlphaFoldDB" id="A0A4S8HSQ5"/>